<dbReference type="InterPro" id="IPR040372">
    <property type="entry name" value="YaeB-like"/>
</dbReference>
<dbReference type="KEGG" id="tbe:Trebr_0888"/>
<dbReference type="eggNOG" id="COG1720">
    <property type="taxonomic scope" value="Bacteria"/>
</dbReference>
<dbReference type="Pfam" id="PF01980">
    <property type="entry name" value="TrmO_N"/>
    <property type="match status" value="1"/>
</dbReference>
<evidence type="ECO:0000259" key="3">
    <source>
        <dbReference type="PROSITE" id="PS51668"/>
    </source>
</evidence>
<dbReference type="RefSeq" id="WP_013758043.1">
    <property type="nucleotide sequence ID" value="NC_015500.1"/>
</dbReference>
<dbReference type="OrthoDB" id="9799092at2"/>
<dbReference type="AlphaFoldDB" id="F4LJ67"/>
<keyword evidence="1" id="KW-0949">S-adenosyl-L-methionine</keyword>
<feature type="domain" description="TsaA-like" evidence="3">
    <location>
        <begin position="5"/>
        <end position="127"/>
    </location>
</feature>
<protein>
    <submittedName>
        <fullName evidence="4">Uncharacterized protein family UPF0066</fullName>
    </submittedName>
</protein>
<dbReference type="HOGENOM" id="CLU_013458_2_1_12"/>
<dbReference type="PROSITE" id="PS51668">
    <property type="entry name" value="TSAA_2"/>
    <property type="match status" value="1"/>
</dbReference>
<dbReference type="Proteomes" id="UP000006546">
    <property type="component" value="Chromosome"/>
</dbReference>
<gene>
    <name evidence="4" type="ordered locus">Trebr_0888</name>
</gene>
<comment type="similarity">
    <text evidence="2">Belongs to the tRNA methyltransferase O family.</text>
</comment>
<dbReference type="PANTHER" id="PTHR12818">
    <property type="entry name" value="TRNA (ADENINE(37)-N6)-METHYLTRANSFERASE"/>
    <property type="match status" value="1"/>
</dbReference>
<dbReference type="STRING" id="906968.Trebr_0888"/>
<dbReference type="InterPro" id="IPR023370">
    <property type="entry name" value="TrmO-like_N"/>
</dbReference>
<evidence type="ECO:0000256" key="1">
    <source>
        <dbReference type="ARBA" id="ARBA00022691"/>
    </source>
</evidence>
<accession>F4LJ67</accession>
<dbReference type="CDD" id="cd09281">
    <property type="entry name" value="UPF0066"/>
    <property type="match status" value="1"/>
</dbReference>
<dbReference type="InterPro" id="IPR036413">
    <property type="entry name" value="YaeB-like_sf"/>
</dbReference>
<dbReference type="PANTHER" id="PTHR12818:SF0">
    <property type="entry name" value="TRNA (ADENINE(37)-N6)-METHYLTRANSFERASE"/>
    <property type="match status" value="1"/>
</dbReference>
<sequence length="155" mass="17190">MKYEVKSVGIVECAPSFRIRLESEYAAGLTGLDGFSHVSVVWYADKIPAWQPNALVFPSPYKGAPEKMGVFATRTPFRPNGICVSTARLVSFDCKSGILELEWIDAEAGTPVLDIKPYHPSEDRVLSARVPDWAAAWPASYEASADFPWEDVFLF</sequence>
<reference evidence="5" key="1">
    <citation type="submission" date="2011-04" db="EMBL/GenBank/DDBJ databases">
        <title>The complete genome of Treponema brennaborense DSM 12168.</title>
        <authorList>
            <person name="Lucas S."/>
            <person name="Han J."/>
            <person name="Lapidus A."/>
            <person name="Bruce D."/>
            <person name="Goodwin L."/>
            <person name="Pitluck S."/>
            <person name="Peters L."/>
            <person name="Kyrpides N."/>
            <person name="Mavromatis K."/>
            <person name="Ivanova N."/>
            <person name="Mikhailova N."/>
            <person name="Pagani I."/>
            <person name="Teshima H."/>
            <person name="Detter J.C."/>
            <person name="Tapia R."/>
            <person name="Han C."/>
            <person name="Land M."/>
            <person name="Hauser L."/>
            <person name="Markowitz V."/>
            <person name="Cheng J.-F."/>
            <person name="Hugenholtz P."/>
            <person name="Woyke T."/>
            <person name="Wu D."/>
            <person name="Gronow S."/>
            <person name="Wellnitz S."/>
            <person name="Brambilla E."/>
            <person name="Klenk H.-P."/>
            <person name="Eisen J.A."/>
        </authorList>
    </citation>
    <scope>NUCLEOTIDE SEQUENCE [LARGE SCALE GENOMIC DNA]</scope>
    <source>
        <strain evidence="5">DSM 12168 / CIP 105900 / DD5/3</strain>
    </source>
</reference>
<keyword evidence="5" id="KW-1185">Reference proteome</keyword>
<evidence type="ECO:0000256" key="2">
    <source>
        <dbReference type="ARBA" id="ARBA00033753"/>
    </source>
</evidence>
<dbReference type="Gene3D" id="2.40.30.70">
    <property type="entry name" value="YaeB-like"/>
    <property type="match status" value="1"/>
</dbReference>
<organism evidence="4 5">
    <name type="scientific">Treponema brennaborense (strain DSM 12168 / CIP 105900 / DD5/3)</name>
    <dbReference type="NCBI Taxonomy" id="906968"/>
    <lineage>
        <taxon>Bacteria</taxon>
        <taxon>Pseudomonadati</taxon>
        <taxon>Spirochaetota</taxon>
        <taxon>Spirochaetia</taxon>
        <taxon>Spirochaetales</taxon>
        <taxon>Treponemataceae</taxon>
        <taxon>Treponema</taxon>
    </lineage>
</organism>
<evidence type="ECO:0000313" key="5">
    <source>
        <dbReference type="Proteomes" id="UP000006546"/>
    </source>
</evidence>
<proteinExistence type="inferred from homology"/>
<evidence type="ECO:0000313" key="4">
    <source>
        <dbReference type="EMBL" id="AEE16324.1"/>
    </source>
</evidence>
<dbReference type="InterPro" id="IPR036414">
    <property type="entry name" value="YaeB_N_sf"/>
</dbReference>
<name>F4LJ67_TREBD</name>
<dbReference type="SUPFAM" id="SSF118196">
    <property type="entry name" value="YaeB-like"/>
    <property type="match status" value="1"/>
</dbReference>
<dbReference type="EMBL" id="CP002696">
    <property type="protein sequence ID" value="AEE16324.1"/>
    <property type="molecule type" value="Genomic_DNA"/>
</dbReference>